<name>A0A848KUE4_9ACTN</name>
<reference evidence="1 2" key="1">
    <citation type="submission" date="2020-04" db="EMBL/GenBank/DDBJ databases">
        <title>Gordonia sp. nov. TBRC 11910.</title>
        <authorList>
            <person name="Suriyachadkun C."/>
        </authorList>
    </citation>
    <scope>NUCLEOTIDE SEQUENCE [LARGE SCALE GENOMIC DNA]</scope>
    <source>
        <strain evidence="1 2">TBRC 11910</strain>
    </source>
</reference>
<proteinExistence type="predicted"/>
<accession>A0A848KUE4</accession>
<sequence length="86" mass="9535">MGIALSTLIVDASRKAQTSLDVSWSGASPPWHVIRRTGPQDPYDVLNKQQSTQARLVTRGDLSFYTYPGTRETHHVVIYLGGDHIV</sequence>
<dbReference type="Proteomes" id="UP000550729">
    <property type="component" value="Unassembled WGS sequence"/>
</dbReference>
<organism evidence="1 2">
    <name type="scientific">Gordonia asplenii</name>
    <dbReference type="NCBI Taxonomy" id="2725283"/>
    <lineage>
        <taxon>Bacteria</taxon>
        <taxon>Bacillati</taxon>
        <taxon>Actinomycetota</taxon>
        <taxon>Actinomycetes</taxon>
        <taxon>Mycobacteriales</taxon>
        <taxon>Gordoniaceae</taxon>
        <taxon>Gordonia</taxon>
    </lineage>
</organism>
<gene>
    <name evidence="1" type="ORF">HH308_11790</name>
</gene>
<dbReference type="EMBL" id="JABBNB010000010">
    <property type="protein sequence ID" value="NMO01892.1"/>
    <property type="molecule type" value="Genomic_DNA"/>
</dbReference>
<protein>
    <recommendedName>
        <fullName evidence="3">NlpC/P60 family protein</fullName>
    </recommendedName>
</protein>
<dbReference type="AlphaFoldDB" id="A0A848KUE4"/>
<evidence type="ECO:0008006" key="3">
    <source>
        <dbReference type="Google" id="ProtNLM"/>
    </source>
</evidence>
<comment type="caution">
    <text evidence="1">The sequence shown here is derived from an EMBL/GenBank/DDBJ whole genome shotgun (WGS) entry which is preliminary data.</text>
</comment>
<keyword evidence="2" id="KW-1185">Reference proteome</keyword>
<dbReference type="RefSeq" id="WP_170194398.1">
    <property type="nucleotide sequence ID" value="NZ_JABBNB010000010.1"/>
</dbReference>
<evidence type="ECO:0000313" key="2">
    <source>
        <dbReference type="Proteomes" id="UP000550729"/>
    </source>
</evidence>
<evidence type="ECO:0000313" key="1">
    <source>
        <dbReference type="EMBL" id="NMO01892.1"/>
    </source>
</evidence>